<dbReference type="Proteomes" id="UP000287857">
    <property type="component" value="Unassembled WGS sequence"/>
</dbReference>
<protein>
    <recommendedName>
        <fullName evidence="2">Tyr recombinase domain-containing protein</fullName>
    </recommendedName>
</protein>
<dbReference type="RefSeq" id="WP_125983054.1">
    <property type="nucleotide sequence ID" value="NZ_NGJS01000002.1"/>
</dbReference>
<dbReference type="OrthoDB" id="9803188at2"/>
<dbReference type="AlphaFoldDB" id="A0A430A150"/>
<evidence type="ECO:0000313" key="4">
    <source>
        <dbReference type="Proteomes" id="UP000287857"/>
    </source>
</evidence>
<dbReference type="EMBL" id="NGJS01000002">
    <property type="protein sequence ID" value="RSU00102.1"/>
    <property type="molecule type" value="Genomic_DNA"/>
</dbReference>
<keyword evidence="4" id="KW-1185">Reference proteome</keyword>
<dbReference type="GO" id="GO:0006310">
    <property type="term" value="P:DNA recombination"/>
    <property type="evidence" value="ECO:0007669"/>
    <property type="project" value="UniProtKB-KW"/>
</dbReference>
<evidence type="ECO:0000313" key="3">
    <source>
        <dbReference type="EMBL" id="RSU00102.1"/>
    </source>
</evidence>
<dbReference type="GO" id="GO:0003677">
    <property type="term" value="F:DNA binding"/>
    <property type="evidence" value="ECO:0007669"/>
    <property type="project" value="InterPro"/>
</dbReference>
<dbReference type="InterPro" id="IPR011010">
    <property type="entry name" value="DNA_brk_join_enz"/>
</dbReference>
<comment type="caution">
    <text evidence="3">The sequence shown here is derived from an EMBL/GenBank/DDBJ whole genome shotgun (WGS) entry which is preliminary data.</text>
</comment>
<dbReference type="Pfam" id="PF00589">
    <property type="entry name" value="Phage_integrase"/>
    <property type="match status" value="1"/>
</dbReference>
<dbReference type="InterPro" id="IPR002104">
    <property type="entry name" value="Integrase_catalytic"/>
</dbReference>
<accession>A0A430A150</accession>
<dbReference type="GO" id="GO:0015074">
    <property type="term" value="P:DNA integration"/>
    <property type="evidence" value="ECO:0007669"/>
    <property type="project" value="InterPro"/>
</dbReference>
<feature type="domain" description="Tyr recombinase" evidence="2">
    <location>
        <begin position="8"/>
        <end position="51"/>
    </location>
</feature>
<dbReference type="InterPro" id="IPR013762">
    <property type="entry name" value="Integrase-like_cat_sf"/>
</dbReference>
<organism evidence="3 4">
    <name type="scientific">Vagococcus vulneris</name>
    <dbReference type="NCBI Taxonomy" id="1977869"/>
    <lineage>
        <taxon>Bacteria</taxon>
        <taxon>Bacillati</taxon>
        <taxon>Bacillota</taxon>
        <taxon>Bacilli</taxon>
        <taxon>Lactobacillales</taxon>
        <taxon>Enterococcaceae</taxon>
        <taxon>Vagococcus</taxon>
    </lineage>
</organism>
<dbReference type="Gene3D" id="1.10.443.10">
    <property type="entry name" value="Intergrase catalytic core"/>
    <property type="match status" value="1"/>
</dbReference>
<evidence type="ECO:0000256" key="1">
    <source>
        <dbReference type="ARBA" id="ARBA00023172"/>
    </source>
</evidence>
<proteinExistence type="predicted"/>
<dbReference type="SUPFAM" id="SSF56349">
    <property type="entry name" value="DNA breaking-rejoining enzymes"/>
    <property type="match status" value="1"/>
</dbReference>
<keyword evidence="1" id="KW-0233">DNA recombination</keyword>
<sequence>MTNRRAFIYFRLLVFTGIRKGESLALKWEDVDFKNKTLNINKTVSRRETGLYIQTPKISVSIRRISLDGW</sequence>
<reference evidence="3 4" key="1">
    <citation type="submission" date="2017-05" db="EMBL/GenBank/DDBJ databases">
        <title>Vagococcus spp. assemblies.</title>
        <authorList>
            <person name="Gulvik C.A."/>
        </authorList>
    </citation>
    <scope>NUCLEOTIDE SEQUENCE [LARGE SCALE GENOMIC DNA]</scope>
    <source>
        <strain evidence="3 4">SS1995</strain>
    </source>
</reference>
<name>A0A430A150_9ENTE</name>
<evidence type="ECO:0000259" key="2">
    <source>
        <dbReference type="Pfam" id="PF00589"/>
    </source>
</evidence>
<gene>
    <name evidence="3" type="ORF">CBF37_02035</name>
</gene>